<accession>A0A7S1XEZ0</accession>
<evidence type="ECO:0000313" key="2">
    <source>
        <dbReference type="EMBL" id="CAD9233153.1"/>
    </source>
</evidence>
<proteinExistence type="predicted"/>
<protein>
    <submittedName>
        <fullName evidence="2">Uncharacterized protein</fullName>
    </submittedName>
</protein>
<feature type="compositionally biased region" description="Polar residues" evidence="1">
    <location>
        <begin position="177"/>
        <end position="187"/>
    </location>
</feature>
<sequence length="286" mass="30839">MGGELEDEHGKWVRVGPMETGGPNRGEVNWGSVRTGSGLAGGGPDGGKIMPIADADWASARGSKATMSQPDSGDLVIRDPDKEGWQNARAGKIQSVAEDVTPARTDADWGDLRKQQPVEDTREAVRQPVRDPSNEDWSKMRRAGRPMSMEPEKEITRTDPDAEDWKNARKGPPQVSMPDQSRPTPDWSSARKGAPAQAAPMGDSGRAAGNEDWSKVRQRHAPPTQSSTRNQRDLNWSATRGSPSGERPQKSQASEGVTEAPTQDMSEVGELQAGGTTDLEVPVQTV</sequence>
<dbReference type="EMBL" id="HBGH01009427">
    <property type="protein sequence ID" value="CAD9233153.1"/>
    <property type="molecule type" value="Transcribed_RNA"/>
</dbReference>
<feature type="region of interest" description="Disordered" evidence="1">
    <location>
        <begin position="1"/>
        <end position="286"/>
    </location>
</feature>
<reference evidence="2" key="1">
    <citation type="submission" date="2021-01" db="EMBL/GenBank/DDBJ databases">
        <authorList>
            <person name="Corre E."/>
            <person name="Pelletier E."/>
            <person name="Niang G."/>
            <person name="Scheremetjew M."/>
            <person name="Finn R."/>
            <person name="Kale V."/>
            <person name="Holt S."/>
            <person name="Cochrane G."/>
            <person name="Meng A."/>
            <person name="Brown T."/>
            <person name="Cohen L."/>
        </authorList>
    </citation>
    <scope>NUCLEOTIDE SEQUENCE</scope>
    <source>
        <strain evidence="2">SAG 36.94</strain>
    </source>
</reference>
<gene>
    <name evidence="2" type="ORF">CCAE0312_LOCUS5238</name>
</gene>
<name>A0A7S1XEZ0_9RHOD</name>
<feature type="compositionally biased region" description="Polar residues" evidence="1">
    <location>
        <begin position="223"/>
        <end position="242"/>
    </location>
</feature>
<feature type="compositionally biased region" description="Basic and acidic residues" evidence="1">
    <location>
        <begin position="105"/>
        <end position="139"/>
    </location>
</feature>
<organism evidence="2">
    <name type="scientific">Compsopogon caeruleus</name>
    <dbReference type="NCBI Taxonomy" id="31354"/>
    <lineage>
        <taxon>Eukaryota</taxon>
        <taxon>Rhodophyta</taxon>
        <taxon>Compsopogonophyceae</taxon>
        <taxon>Compsopogonales</taxon>
        <taxon>Compsopogonaceae</taxon>
        <taxon>Compsopogon</taxon>
    </lineage>
</organism>
<dbReference type="AlphaFoldDB" id="A0A7S1XEZ0"/>
<feature type="compositionally biased region" description="Polar residues" evidence="1">
    <location>
        <begin position="250"/>
        <end position="265"/>
    </location>
</feature>
<feature type="compositionally biased region" description="Basic and acidic residues" evidence="1">
    <location>
        <begin position="150"/>
        <end position="167"/>
    </location>
</feature>
<evidence type="ECO:0000256" key="1">
    <source>
        <dbReference type="SAM" id="MobiDB-lite"/>
    </source>
</evidence>